<name>A0A7X6DUF3_9BACT</name>
<organism evidence="4 5">
    <name type="scientific">Candidatus Manganitrophus noduliformans</name>
    <dbReference type="NCBI Taxonomy" id="2606439"/>
    <lineage>
        <taxon>Bacteria</taxon>
        <taxon>Pseudomonadati</taxon>
        <taxon>Nitrospirota</taxon>
        <taxon>Nitrospiria</taxon>
        <taxon>Candidatus Troglogloeales</taxon>
        <taxon>Candidatus Manganitrophaceae</taxon>
        <taxon>Candidatus Manganitrophus</taxon>
    </lineage>
</organism>
<evidence type="ECO:0000256" key="2">
    <source>
        <dbReference type="PROSITE-ProRule" id="PRU00169"/>
    </source>
</evidence>
<comment type="caution">
    <text evidence="4">The sequence shown here is derived from an EMBL/GenBank/DDBJ whole genome shotgun (WGS) entry which is preliminary data.</text>
</comment>
<reference evidence="4 5" key="1">
    <citation type="journal article" date="2020" name="Nature">
        <title>Bacterial chemolithoautotrophy via manganese oxidation.</title>
        <authorList>
            <person name="Yu H."/>
            <person name="Leadbetter J.R."/>
        </authorList>
    </citation>
    <scope>NUCLEOTIDE SEQUENCE [LARGE SCALE GENOMIC DNA]</scope>
    <source>
        <strain evidence="4 5">Mn-1</strain>
    </source>
</reference>
<dbReference type="EMBL" id="VTOW01000009">
    <property type="protein sequence ID" value="NKE73618.1"/>
    <property type="molecule type" value="Genomic_DNA"/>
</dbReference>
<evidence type="ECO:0000259" key="3">
    <source>
        <dbReference type="PROSITE" id="PS50110"/>
    </source>
</evidence>
<dbReference type="CDD" id="cd00156">
    <property type="entry name" value="REC"/>
    <property type="match status" value="1"/>
</dbReference>
<evidence type="ECO:0000313" key="5">
    <source>
        <dbReference type="Proteomes" id="UP000534783"/>
    </source>
</evidence>
<evidence type="ECO:0000313" key="4">
    <source>
        <dbReference type="EMBL" id="NKE73618.1"/>
    </source>
</evidence>
<dbReference type="RefSeq" id="WP_168063581.1">
    <property type="nucleotide sequence ID" value="NZ_VTOW01000009.1"/>
</dbReference>
<sequence length="124" mass="13843">MIGILVVDDDRAKRHEIEDLIKIVLANRPHLPVDIRFAGSAEEAIGILTSEDIALLITDYELPGLNGLELIQQISDRVSTKKILLSETPPSLQVRILGAEAGLEGIFRKPIRRKELKQILLNLF</sequence>
<gene>
    <name evidence="4" type="ORF">MNODULE_22940</name>
</gene>
<accession>A0A7X6DUF3</accession>
<keyword evidence="1 2" id="KW-0597">Phosphoprotein</keyword>
<dbReference type="SMART" id="SM00448">
    <property type="entry name" value="REC"/>
    <property type="match status" value="1"/>
</dbReference>
<dbReference type="InterPro" id="IPR001789">
    <property type="entry name" value="Sig_transdc_resp-reg_receiver"/>
</dbReference>
<keyword evidence="5" id="KW-1185">Reference proteome</keyword>
<dbReference type="Pfam" id="PF00072">
    <property type="entry name" value="Response_reg"/>
    <property type="match status" value="1"/>
</dbReference>
<dbReference type="PANTHER" id="PTHR44591:SF3">
    <property type="entry name" value="RESPONSE REGULATORY DOMAIN-CONTAINING PROTEIN"/>
    <property type="match status" value="1"/>
</dbReference>
<feature type="domain" description="Response regulatory" evidence="3">
    <location>
        <begin position="3"/>
        <end position="124"/>
    </location>
</feature>
<dbReference type="Proteomes" id="UP000534783">
    <property type="component" value="Unassembled WGS sequence"/>
</dbReference>
<dbReference type="AlphaFoldDB" id="A0A7X6DUF3"/>
<dbReference type="PANTHER" id="PTHR44591">
    <property type="entry name" value="STRESS RESPONSE REGULATOR PROTEIN 1"/>
    <property type="match status" value="1"/>
</dbReference>
<dbReference type="InterPro" id="IPR011006">
    <property type="entry name" value="CheY-like_superfamily"/>
</dbReference>
<dbReference type="PROSITE" id="PS50110">
    <property type="entry name" value="RESPONSE_REGULATORY"/>
    <property type="match status" value="1"/>
</dbReference>
<evidence type="ECO:0000256" key="1">
    <source>
        <dbReference type="ARBA" id="ARBA00022553"/>
    </source>
</evidence>
<dbReference type="Gene3D" id="3.40.50.2300">
    <property type="match status" value="1"/>
</dbReference>
<feature type="modified residue" description="4-aspartylphosphate" evidence="2">
    <location>
        <position position="59"/>
    </location>
</feature>
<protein>
    <submittedName>
        <fullName evidence="4">Response regulator</fullName>
    </submittedName>
</protein>
<proteinExistence type="predicted"/>
<dbReference type="GO" id="GO:0000160">
    <property type="term" value="P:phosphorelay signal transduction system"/>
    <property type="evidence" value="ECO:0007669"/>
    <property type="project" value="InterPro"/>
</dbReference>
<dbReference type="SUPFAM" id="SSF52172">
    <property type="entry name" value="CheY-like"/>
    <property type="match status" value="1"/>
</dbReference>
<dbReference type="InterPro" id="IPR050595">
    <property type="entry name" value="Bact_response_regulator"/>
</dbReference>